<reference evidence="14 15" key="1">
    <citation type="submission" date="2019-03" db="EMBL/GenBank/DDBJ databases">
        <title>San Antonio Military Medical Center submission to MRSN (WRAIR), pending publication.</title>
        <authorList>
            <person name="Blyth D.M."/>
            <person name="Mccarthy S.L."/>
            <person name="Schall S.E."/>
            <person name="Stam J.A."/>
            <person name="Ong A.C."/>
            <person name="Mcgann P.T."/>
        </authorList>
    </citation>
    <scope>NUCLEOTIDE SEQUENCE [LARGE SCALE GENOMIC DNA]</scope>
    <source>
        <strain evidence="14 15">MRSN571793</strain>
    </source>
</reference>
<dbReference type="SUPFAM" id="SSF69572">
    <property type="entry name" value="Activating enzymes of the ubiquitin-like proteins"/>
    <property type="match status" value="1"/>
</dbReference>
<dbReference type="AlphaFoldDB" id="A0A4Y8KW54"/>
<dbReference type="GO" id="GO:0008641">
    <property type="term" value="F:ubiquitin-like modifier activating enzyme activity"/>
    <property type="evidence" value="ECO:0007669"/>
    <property type="project" value="InterPro"/>
</dbReference>
<dbReference type="InterPro" id="IPR000594">
    <property type="entry name" value="ThiF_NAD_FAD-bd"/>
</dbReference>
<dbReference type="OrthoDB" id="9804286at2"/>
<dbReference type="GO" id="GO:0004792">
    <property type="term" value="F:thiosulfate-cyanide sulfurtransferase activity"/>
    <property type="evidence" value="ECO:0007669"/>
    <property type="project" value="TreeGrafter"/>
</dbReference>
<dbReference type="GO" id="GO:0005524">
    <property type="term" value="F:ATP binding"/>
    <property type="evidence" value="ECO:0007669"/>
    <property type="project" value="UniProtKB-KW"/>
</dbReference>
<evidence type="ECO:0000256" key="12">
    <source>
        <dbReference type="ARBA" id="ARBA00078531"/>
    </source>
</evidence>
<dbReference type="Proteomes" id="UP000297861">
    <property type="component" value="Unassembled WGS sequence"/>
</dbReference>
<evidence type="ECO:0000256" key="5">
    <source>
        <dbReference type="ARBA" id="ARBA00052218"/>
    </source>
</evidence>
<keyword evidence="3" id="KW-0547">Nucleotide-binding</keyword>
<dbReference type="InterPro" id="IPR035985">
    <property type="entry name" value="Ubiquitin-activating_enz"/>
</dbReference>
<dbReference type="FunFam" id="3.40.50.720:FF:000033">
    <property type="entry name" value="Adenylyltransferase and sulfurtransferase MOCS3"/>
    <property type="match status" value="1"/>
</dbReference>
<accession>A0A4Y8KW54</accession>
<proteinExistence type="inferred from homology"/>
<evidence type="ECO:0000313" key="14">
    <source>
        <dbReference type="EMBL" id="TFD92809.1"/>
    </source>
</evidence>
<evidence type="ECO:0000256" key="7">
    <source>
        <dbReference type="ARBA" id="ARBA00063809"/>
    </source>
</evidence>
<dbReference type="InterPro" id="IPR045886">
    <property type="entry name" value="ThiF/MoeB/HesA"/>
</dbReference>
<dbReference type="CDD" id="cd00757">
    <property type="entry name" value="ThiF_MoeB_HesA_family"/>
    <property type="match status" value="1"/>
</dbReference>
<dbReference type="GO" id="GO:0008146">
    <property type="term" value="F:sulfotransferase activity"/>
    <property type="evidence" value="ECO:0007669"/>
    <property type="project" value="TreeGrafter"/>
</dbReference>
<gene>
    <name evidence="14" type="ORF">E2605_18390</name>
</gene>
<evidence type="ECO:0000256" key="3">
    <source>
        <dbReference type="ARBA" id="ARBA00022741"/>
    </source>
</evidence>
<evidence type="ECO:0000256" key="11">
    <source>
        <dbReference type="ARBA" id="ARBA00075328"/>
    </source>
</evidence>
<keyword evidence="15" id="KW-1185">Reference proteome</keyword>
<evidence type="ECO:0000256" key="9">
    <source>
        <dbReference type="ARBA" id="ARBA00073635"/>
    </source>
</evidence>
<dbReference type="EC" id="2.7.7.80" evidence="8"/>
<dbReference type="GO" id="GO:0061605">
    <property type="term" value="F:molybdopterin-synthase adenylyltransferase activity"/>
    <property type="evidence" value="ECO:0007669"/>
    <property type="project" value="UniProtKB-EC"/>
</dbReference>
<keyword evidence="2" id="KW-0808">Transferase</keyword>
<evidence type="ECO:0000259" key="13">
    <source>
        <dbReference type="Pfam" id="PF00899"/>
    </source>
</evidence>
<protein>
    <recommendedName>
        <fullName evidence="9">Molybdopterin-synthase adenylyltransferase</fullName>
        <ecNumber evidence="8">2.7.7.80</ecNumber>
    </recommendedName>
    <alternativeName>
        <fullName evidence="12">MoaD protein adenylase</fullName>
    </alternativeName>
    <alternativeName>
        <fullName evidence="10">Molybdopterin-converting factor subunit 1 adenylase</fullName>
    </alternativeName>
    <alternativeName>
        <fullName evidence="11">Sulfur carrier protein MoaD adenylyltransferase</fullName>
    </alternativeName>
</protein>
<dbReference type="Pfam" id="PF00899">
    <property type="entry name" value="ThiF"/>
    <property type="match status" value="1"/>
</dbReference>
<evidence type="ECO:0000256" key="6">
    <source>
        <dbReference type="ARBA" id="ARBA00055169"/>
    </source>
</evidence>
<comment type="caution">
    <text evidence="14">The sequence shown here is derived from an EMBL/GenBank/DDBJ whole genome shotgun (WGS) entry which is preliminary data.</text>
</comment>
<sequence>MSESRYNRNILIEGFGEEGQQKLQNSKVLVIGAGGLGSPVLYYLAAAGIGTLGIIDSDVVDISNLQRQILHRSDEIGIPKVISAKVKLEALNPDVHIIPYQERFTQDNAAKLVRQYDFIVDCCDNYETKFLINDICVAELKPYSHGAVLTFKGEVMTYIPGSADYRKVFGSPPPEGTVPTSAQAGILGSIAGIVGSIQATETIKYLTGIGDLILNRILIIDGKTMAFQSLKI</sequence>
<dbReference type="PANTHER" id="PTHR10953">
    <property type="entry name" value="UBIQUITIN-ACTIVATING ENZYME E1"/>
    <property type="match status" value="1"/>
</dbReference>
<evidence type="ECO:0000256" key="8">
    <source>
        <dbReference type="ARBA" id="ARBA00066884"/>
    </source>
</evidence>
<evidence type="ECO:0000313" key="15">
    <source>
        <dbReference type="Proteomes" id="UP000297861"/>
    </source>
</evidence>
<keyword evidence="4" id="KW-0067">ATP-binding</keyword>
<comment type="similarity">
    <text evidence="1">Belongs to the HesA/MoeB/ThiF family.</text>
</comment>
<evidence type="ECO:0000256" key="4">
    <source>
        <dbReference type="ARBA" id="ARBA00022840"/>
    </source>
</evidence>
<dbReference type="RefSeq" id="WP_134437490.1">
    <property type="nucleotide sequence ID" value="NZ_SOML01000016.1"/>
</dbReference>
<dbReference type="PANTHER" id="PTHR10953:SF102">
    <property type="entry name" value="ADENYLYLTRANSFERASE AND SULFURTRANSFERASE MOCS3"/>
    <property type="match status" value="1"/>
</dbReference>
<dbReference type="EMBL" id="SOML01000016">
    <property type="protein sequence ID" value="TFD92809.1"/>
    <property type="molecule type" value="Genomic_DNA"/>
</dbReference>
<organism evidence="14 15">
    <name type="scientific">Dysgonomonas capnocytophagoides</name>
    <dbReference type="NCBI Taxonomy" id="45254"/>
    <lineage>
        <taxon>Bacteria</taxon>
        <taxon>Pseudomonadati</taxon>
        <taxon>Bacteroidota</taxon>
        <taxon>Bacteroidia</taxon>
        <taxon>Bacteroidales</taxon>
        <taxon>Dysgonomonadaceae</taxon>
        <taxon>Dysgonomonas</taxon>
    </lineage>
</organism>
<name>A0A4Y8KW54_9BACT</name>
<dbReference type="Gene3D" id="3.40.50.720">
    <property type="entry name" value="NAD(P)-binding Rossmann-like Domain"/>
    <property type="match status" value="1"/>
</dbReference>
<comment type="catalytic activity">
    <reaction evidence="5">
        <text>[molybdopterin-synthase sulfur-carrier protein]-C-terminal Gly-Gly + ATP + H(+) = [molybdopterin-synthase sulfur-carrier protein]-C-terminal Gly-Gly-AMP + diphosphate</text>
        <dbReference type="Rhea" id="RHEA:43616"/>
        <dbReference type="Rhea" id="RHEA-COMP:12159"/>
        <dbReference type="Rhea" id="RHEA-COMP:12202"/>
        <dbReference type="ChEBI" id="CHEBI:15378"/>
        <dbReference type="ChEBI" id="CHEBI:30616"/>
        <dbReference type="ChEBI" id="CHEBI:33019"/>
        <dbReference type="ChEBI" id="CHEBI:90618"/>
        <dbReference type="ChEBI" id="CHEBI:90778"/>
        <dbReference type="EC" id="2.7.7.80"/>
    </reaction>
</comment>
<dbReference type="GO" id="GO:0005829">
    <property type="term" value="C:cytosol"/>
    <property type="evidence" value="ECO:0007669"/>
    <property type="project" value="TreeGrafter"/>
</dbReference>
<comment type="subunit">
    <text evidence="7">Homodimer. Forms a stable heterotetrameric complex of 2 MoeB and 2 MoaD during adenylation of MoaD.</text>
</comment>
<comment type="function">
    <text evidence="6">Catalyzes the adenylation by ATP of the carboxyl group of the C-terminal glycine of sulfur carrier protein MoaD.</text>
</comment>
<evidence type="ECO:0000256" key="2">
    <source>
        <dbReference type="ARBA" id="ARBA00022679"/>
    </source>
</evidence>
<evidence type="ECO:0000256" key="10">
    <source>
        <dbReference type="ARBA" id="ARBA00075110"/>
    </source>
</evidence>
<feature type="domain" description="THIF-type NAD/FAD binding fold" evidence="13">
    <location>
        <begin position="6"/>
        <end position="232"/>
    </location>
</feature>
<evidence type="ECO:0000256" key="1">
    <source>
        <dbReference type="ARBA" id="ARBA00009919"/>
    </source>
</evidence>